<proteinExistence type="predicted"/>
<comment type="caution">
    <text evidence="1">The sequence shown here is derived from an EMBL/GenBank/DDBJ whole genome shotgun (WGS) entry which is preliminary data.</text>
</comment>
<evidence type="ECO:0000313" key="1">
    <source>
        <dbReference type="EMBL" id="TWT40865.1"/>
    </source>
</evidence>
<protein>
    <submittedName>
        <fullName evidence="1">Uncharacterized protein</fullName>
    </submittedName>
</protein>
<keyword evidence="2" id="KW-1185">Reference proteome</keyword>
<accession>A0A5C5VSI1</accession>
<evidence type="ECO:0000313" key="2">
    <source>
        <dbReference type="Proteomes" id="UP000317243"/>
    </source>
</evidence>
<dbReference type="EMBL" id="SIHI01000047">
    <property type="protein sequence ID" value="TWT40865.1"/>
    <property type="molecule type" value="Genomic_DNA"/>
</dbReference>
<name>A0A5C5VSI1_9PLAN</name>
<sequence>MTPKETIISQDQIHEALNFWQPDPEGHGYTRGFKTHWFCETPTFFTFLRQRAGSMEEETKEGERSSGEKKPIKCVSNALLQCHDRVRFRQRLKGDSPSFSQCFDNNPAIDQFVDASIGLFNGALAAHYLQGKQSNFQLATKLADPIDTDAEIEVAELLRRCFCHYHQAWDLYTPKVSSIVGSATAKPNPDRATAILDEFSKSKNQDSLPEWWTQSNWLLVRRLLSYLLGDDDPTQVDELPENTVQMLAAQKNGNEYKGQTAPVTTSARPEGWPSAYLDPIALGLTVLDKDMLNSLRIATRICRSDLRNADMNISLRIALQPGQCGILGLSGDSAGGLVTVAACATATKHRLDRRASASFTVNLKDDNDLETLKNDVSIELKLEDVTLGPVGSGSIEAKLRSEAFQNRVSDNGGSDNGESIERELNRVYLHHTQKSESQKPEEWMPRVEQSLGIKIRTVGGKDRKDVPSE</sequence>
<dbReference type="AlphaFoldDB" id="A0A5C5VSI1"/>
<gene>
    <name evidence="1" type="ORF">KOR42_48610</name>
</gene>
<dbReference type="Proteomes" id="UP000317243">
    <property type="component" value="Unassembled WGS sequence"/>
</dbReference>
<organism evidence="1 2">
    <name type="scientific">Thalassoglobus neptunius</name>
    <dbReference type="NCBI Taxonomy" id="1938619"/>
    <lineage>
        <taxon>Bacteria</taxon>
        <taxon>Pseudomonadati</taxon>
        <taxon>Planctomycetota</taxon>
        <taxon>Planctomycetia</taxon>
        <taxon>Planctomycetales</taxon>
        <taxon>Planctomycetaceae</taxon>
        <taxon>Thalassoglobus</taxon>
    </lineage>
</organism>
<reference evidence="1 2" key="1">
    <citation type="submission" date="2019-02" db="EMBL/GenBank/DDBJ databases">
        <title>Deep-cultivation of Planctomycetes and their phenomic and genomic characterization uncovers novel biology.</title>
        <authorList>
            <person name="Wiegand S."/>
            <person name="Jogler M."/>
            <person name="Boedeker C."/>
            <person name="Pinto D."/>
            <person name="Vollmers J."/>
            <person name="Rivas-Marin E."/>
            <person name="Kohn T."/>
            <person name="Peeters S.H."/>
            <person name="Heuer A."/>
            <person name="Rast P."/>
            <person name="Oberbeckmann S."/>
            <person name="Bunk B."/>
            <person name="Jeske O."/>
            <person name="Meyerdierks A."/>
            <person name="Storesund J.E."/>
            <person name="Kallscheuer N."/>
            <person name="Luecker S."/>
            <person name="Lage O.M."/>
            <person name="Pohl T."/>
            <person name="Merkel B.J."/>
            <person name="Hornburger P."/>
            <person name="Mueller R.-W."/>
            <person name="Bruemmer F."/>
            <person name="Labrenz M."/>
            <person name="Spormann A.M."/>
            <person name="Op Den Camp H."/>
            <person name="Overmann J."/>
            <person name="Amann R."/>
            <person name="Jetten M.S.M."/>
            <person name="Mascher T."/>
            <person name="Medema M.H."/>
            <person name="Devos D.P."/>
            <person name="Kaster A.-K."/>
            <person name="Ovreas L."/>
            <person name="Rohde M."/>
            <person name="Galperin M.Y."/>
            <person name="Jogler C."/>
        </authorList>
    </citation>
    <scope>NUCLEOTIDE SEQUENCE [LARGE SCALE GENOMIC DNA]</scope>
    <source>
        <strain evidence="1 2">KOR42</strain>
    </source>
</reference>